<keyword evidence="4" id="KW-1185">Reference proteome</keyword>
<comment type="similarity">
    <text evidence="1">Belongs to the FHIP family.</text>
</comment>
<dbReference type="Proteomes" id="UP000504635">
    <property type="component" value="Unplaced"/>
</dbReference>
<sequence>MEWWLRNNPFFQKNNRITINPDEECDSQACYDSFKGHWDQALKILQRVQQLPSHDDVLGVVIHLEQMVTLLIYDMKKTDRLCLTVNSSKCLEYLLVENILDKLFEWSMKCGKYKNTVRCEQLKLYDTLISQSRHLLLEQNSFVKPMLKLLNSCYGEVFTKEVEKILVDLLNQISTLLVQHPEYIKLFFVRDKNVNRFTIFSLLVPFVHKEDSIGMRARDALLLCISLSKKDKDVEIYISEHSDFSVLVASGLGGLYSVLPNVIDDIGVPDWHCFTPDDVNEIKGLLSFVTSLEFSNAIAQVAHPVIRRQLQDFLYKGFLIPVLGEALMQSNIQEQVAATAYLELIIRTVTEPGLLHAVLQFLLKVEYDGERLLNILIQRINSEKQLCLVSLAVFESMIDLNCEDLLLELVFKYLQPCFHLMISQRKMLLPLDPLCPSFEKLLLLAPNCCQLCDDITIDGNFVQWNHFKHKQSLYGKYYAYLCDARHKISQCQRACLSWNNTYNGDDEISGNSEEKSDSLISLERSSGYESFSMNMDDQEFWQISSNKPKRPNITFTLDDNTHLEESPSAGPFLTILLEKLRNFLSNSIYINLHLTGLISRLAVYPQNLLRAYLLDYSLVLQPNVPSIFEIIGIIKQQIDDYMTRQPDKAELIKYAQDVLVDREIMLVNIRRYHMEKKAVPKPQPQESNEPFQRNGPKRRSLNFPSITSIFVGRSNQIDTSIPVVTSPQEVQFNLIYPKFNEGQHVALCAVLLDEWVKELAALAQEHTIAQLASLVN</sequence>
<feature type="domain" description="FHF complex subunit HOOK-interacting protein C-terminal" evidence="3">
    <location>
        <begin position="570"/>
        <end position="661"/>
    </location>
</feature>
<name>A0A6J2XZ78_SITOR</name>
<dbReference type="AlphaFoldDB" id="A0A6J2XZ78"/>
<gene>
    <name evidence="5" type="primary">LOC115882269</name>
</gene>
<dbReference type="OrthoDB" id="6287422at2759"/>
<dbReference type="Pfam" id="PF19311">
    <property type="entry name" value="KELAA"/>
    <property type="match status" value="1"/>
</dbReference>
<dbReference type="PANTHER" id="PTHR21705">
    <property type="entry name" value="RAI16 PROTEIN-RELATED"/>
    <property type="match status" value="1"/>
</dbReference>
<dbReference type="PANTHER" id="PTHR21705:SF11">
    <property type="entry name" value="FHIP FAMILY PROTEIN CG3558"/>
    <property type="match status" value="1"/>
</dbReference>
<organism evidence="4 5">
    <name type="scientific">Sitophilus oryzae</name>
    <name type="common">Rice weevil</name>
    <name type="synonym">Curculio oryzae</name>
    <dbReference type="NCBI Taxonomy" id="7048"/>
    <lineage>
        <taxon>Eukaryota</taxon>
        <taxon>Metazoa</taxon>
        <taxon>Ecdysozoa</taxon>
        <taxon>Arthropoda</taxon>
        <taxon>Hexapoda</taxon>
        <taxon>Insecta</taxon>
        <taxon>Pterygota</taxon>
        <taxon>Neoptera</taxon>
        <taxon>Endopterygota</taxon>
        <taxon>Coleoptera</taxon>
        <taxon>Polyphaga</taxon>
        <taxon>Cucujiformia</taxon>
        <taxon>Curculionidae</taxon>
        <taxon>Dryophthorinae</taxon>
        <taxon>Sitophilus</taxon>
    </lineage>
</organism>
<evidence type="ECO:0000256" key="1">
    <source>
        <dbReference type="ARBA" id="ARBA00024336"/>
    </source>
</evidence>
<dbReference type="FunCoup" id="A0A6J2XZ78">
    <property type="interactions" value="88"/>
</dbReference>
<dbReference type="GeneID" id="115882269"/>
<evidence type="ECO:0000259" key="3">
    <source>
        <dbReference type="Pfam" id="PF19314"/>
    </source>
</evidence>
<dbReference type="RefSeq" id="XP_030756075.1">
    <property type="nucleotide sequence ID" value="XM_030900215.1"/>
</dbReference>
<evidence type="ECO:0000256" key="2">
    <source>
        <dbReference type="SAM" id="MobiDB-lite"/>
    </source>
</evidence>
<dbReference type="InterPro" id="IPR045668">
    <property type="entry name" value="FHIP_KELAA_motif"/>
</dbReference>
<evidence type="ECO:0000313" key="5">
    <source>
        <dbReference type="RefSeq" id="XP_030756075.1"/>
    </source>
</evidence>
<dbReference type="InterPro" id="IPR019384">
    <property type="entry name" value="FHIP"/>
</dbReference>
<accession>A0A6J2XZ78</accession>
<dbReference type="Pfam" id="PF10257">
    <property type="entry name" value="RAI16-like"/>
    <property type="match status" value="1"/>
</dbReference>
<evidence type="ECO:0000313" key="4">
    <source>
        <dbReference type="Proteomes" id="UP000504635"/>
    </source>
</evidence>
<dbReference type="InterPro" id="IPR045669">
    <property type="entry name" value="FHIP_C"/>
</dbReference>
<feature type="region of interest" description="Disordered" evidence="2">
    <location>
        <begin position="677"/>
        <end position="700"/>
    </location>
</feature>
<dbReference type="Pfam" id="PF19314">
    <property type="entry name" value="DUF5917"/>
    <property type="match status" value="1"/>
</dbReference>
<proteinExistence type="inferred from homology"/>
<dbReference type="InParanoid" id="A0A6J2XZ78"/>
<protein>
    <submittedName>
        <fullName evidence="5">UPF0518 protein AGAP011705</fullName>
    </submittedName>
</protein>
<dbReference type="KEGG" id="soy:115882269"/>
<reference evidence="5" key="1">
    <citation type="submission" date="2025-08" db="UniProtKB">
        <authorList>
            <consortium name="RefSeq"/>
        </authorList>
    </citation>
    <scope>IDENTIFICATION</scope>
    <source>
        <tissue evidence="5">Gonads</tissue>
    </source>
</reference>